<keyword evidence="1" id="KW-0614">Plasmid</keyword>
<gene>
    <name evidence="1" type="ORF">NIES23_64380</name>
</gene>
<sequence>MLTGGIMPQKCNCKICQKNHAQYVNELSEQGKDYQEIKRLLLSEKLLNVTTKTIENHFKKPSITVDTTDIVEYDYQPIEKVSTDNIDELISKYGIDVNQPQEIISHIQKTHLLMYLKQQEITFRELNKEIAGDQLNNSTKAIRNLKSLSDLLDNFTHISMWANTASAIAHLQKLGYQINVSSSTYPQTIREDIAAIEPSQIDS</sequence>
<name>A0A1Z4KX70_ANAVA</name>
<reference evidence="1 2" key="1">
    <citation type="submission" date="2017-06" db="EMBL/GenBank/DDBJ databases">
        <title>Genome sequencing of cyanobaciteial culture collection at National Institute for Environmental Studies (NIES).</title>
        <authorList>
            <person name="Hirose Y."/>
            <person name="Shimura Y."/>
            <person name="Fujisawa T."/>
            <person name="Nakamura Y."/>
            <person name="Kawachi M."/>
        </authorList>
    </citation>
    <scope>NUCLEOTIDE SEQUENCE [LARGE SCALE GENOMIC DNA]</scope>
    <source>
        <strain evidence="1 2">NIES-23</strain>
        <plasmid evidence="2">Plasmid Plasmid5 dna</plasmid>
    </source>
</reference>
<organism evidence="1 2">
    <name type="scientific">Trichormus variabilis NIES-23</name>
    <dbReference type="NCBI Taxonomy" id="1973479"/>
    <lineage>
        <taxon>Bacteria</taxon>
        <taxon>Bacillati</taxon>
        <taxon>Cyanobacteriota</taxon>
        <taxon>Cyanophyceae</taxon>
        <taxon>Nostocales</taxon>
        <taxon>Nostocaceae</taxon>
        <taxon>Trichormus</taxon>
    </lineage>
</organism>
<dbReference type="EMBL" id="AP018221">
    <property type="protein sequence ID" value="BAY73586.1"/>
    <property type="molecule type" value="Genomic_DNA"/>
</dbReference>
<evidence type="ECO:0000313" key="2">
    <source>
        <dbReference type="Proteomes" id="UP000217507"/>
    </source>
</evidence>
<evidence type="ECO:0000313" key="1">
    <source>
        <dbReference type="EMBL" id="BAY73586.1"/>
    </source>
</evidence>
<dbReference type="AlphaFoldDB" id="A0A1Z4KX70"/>
<proteinExistence type="predicted"/>
<dbReference type="Proteomes" id="UP000217507">
    <property type="component" value="Plasmid Plasmid5 dna"/>
</dbReference>
<geneLocation type="plasmid" evidence="1">
    <name>plasmid5</name>
</geneLocation>
<accession>A0A1Z4KX70</accession>
<protein>
    <submittedName>
        <fullName evidence="1">Uncharacterized protein</fullName>
    </submittedName>
</protein>